<proteinExistence type="predicted"/>
<dbReference type="EMBL" id="BAAATA010000009">
    <property type="protein sequence ID" value="GAA2485010.1"/>
    <property type="molecule type" value="Genomic_DNA"/>
</dbReference>
<gene>
    <name evidence="1" type="ORF">GCM10010406_21580</name>
</gene>
<evidence type="ECO:0000313" key="2">
    <source>
        <dbReference type="Proteomes" id="UP001501358"/>
    </source>
</evidence>
<evidence type="ECO:0000313" key="1">
    <source>
        <dbReference type="EMBL" id="GAA2485010.1"/>
    </source>
</evidence>
<dbReference type="Proteomes" id="UP001501358">
    <property type="component" value="Unassembled WGS sequence"/>
</dbReference>
<sequence length="71" mass="7673">MTALLGCLAVAAAVLLGWTATRALGQLAYRDTHPLEDFHPADPDRQPGTDIALLLTTEAIWHQPAANRRTP</sequence>
<keyword evidence="2" id="KW-1185">Reference proteome</keyword>
<dbReference type="RefSeq" id="WP_344382973.1">
    <property type="nucleotide sequence ID" value="NZ_BAAATA010000009.1"/>
</dbReference>
<reference evidence="1 2" key="1">
    <citation type="journal article" date="2019" name="Int. J. Syst. Evol. Microbiol.">
        <title>The Global Catalogue of Microorganisms (GCM) 10K type strain sequencing project: providing services to taxonomists for standard genome sequencing and annotation.</title>
        <authorList>
            <consortium name="The Broad Institute Genomics Platform"/>
            <consortium name="The Broad Institute Genome Sequencing Center for Infectious Disease"/>
            <person name="Wu L."/>
            <person name="Ma J."/>
        </authorList>
    </citation>
    <scope>NUCLEOTIDE SEQUENCE [LARGE SCALE GENOMIC DNA]</scope>
    <source>
        <strain evidence="1 2">JCM 6307</strain>
    </source>
</reference>
<protein>
    <submittedName>
        <fullName evidence="1">Uncharacterized protein</fullName>
    </submittedName>
</protein>
<name>A0ABN3LLI7_9ACTN</name>
<accession>A0ABN3LLI7</accession>
<organism evidence="1 2">
    <name type="scientific">Streptomyces thermolineatus</name>
    <dbReference type="NCBI Taxonomy" id="44033"/>
    <lineage>
        <taxon>Bacteria</taxon>
        <taxon>Bacillati</taxon>
        <taxon>Actinomycetota</taxon>
        <taxon>Actinomycetes</taxon>
        <taxon>Kitasatosporales</taxon>
        <taxon>Streptomycetaceae</taxon>
        <taxon>Streptomyces</taxon>
    </lineage>
</organism>
<comment type="caution">
    <text evidence="1">The sequence shown here is derived from an EMBL/GenBank/DDBJ whole genome shotgun (WGS) entry which is preliminary data.</text>
</comment>